<organism evidence="2 3">
    <name type="scientific">Haemaphysalis longicornis</name>
    <name type="common">Bush tick</name>
    <dbReference type="NCBI Taxonomy" id="44386"/>
    <lineage>
        <taxon>Eukaryota</taxon>
        <taxon>Metazoa</taxon>
        <taxon>Ecdysozoa</taxon>
        <taxon>Arthropoda</taxon>
        <taxon>Chelicerata</taxon>
        <taxon>Arachnida</taxon>
        <taxon>Acari</taxon>
        <taxon>Parasitiformes</taxon>
        <taxon>Ixodida</taxon>
        <taxon>Ixodoidea</taxon>
        <taxon>Ixodidae</taxon>
        <taxon>Haemaphysalinae</taxon>
        <taxon>Haemaphysalis</taxon>
    </lineage>
</organism>
<dbReference type="EMBL" id="JABSTR010000004">
    <property type="protein sequence ID" value="KAH9366993.1"/>
    <property type="molecule type" value="Genomic_DNA"/>
</dbReference>
<comment type="caution">
    <text evidence="2">The sequence shown here is derived from an EMBL/GenBank/DDBJ whole genome shotgun (WGS) entry which is preliminary data.</text>
</comment>
<sequence length="97" mass="10753">MEEKVLPKVVSLITESTQVLNKLISETTENMLGLINQIASRLSALENRSAQETLLPSLESRITQLETTIEKAHKKPRQDGSQQSPMMQYASDSPPSS</sequence>
<dbReference type="Proteomes" id="UP000821853">
    <property type="component" value="Chromosome 2"/>
</dbReference>
<reference evidence="2 3" key="1">
    <citation type="journal article" date="2020" name="Cell">
        <title>Large-Scale Comparative Analyses of Tick Genomes Elucidate Their Genetic Diversity and Vector Capacities.</title>
        <authorList>
            <consortium name="Tick Genome and Microbiome Consortium (TIGMIC)"/>
            <person name="Jia N."/>
            <person name="Wang J."/>
            <person name="Shi W."/>
            <person name="Du L."/>
            <person name="Sun Y."/>
            <person name="Zhan W."/>
            <person name="Jiang J.F."/>
            <person name="Wang Q."/>
            <person name="Zhang B."/>
            <person name="Ji P."/>
            <person name="Bell-Sakyi L."/>
            <person name="Cui X.M."/>
            <person name="Yuan T.T."/>
            <person name="Jiang B.G."/>
            <person name="Yang W.F."/>
            <person name="Lam T.T."/>
            <person name="Chang Q.C."/>
            <person name="Ding S.J."/>
            <person name="Wang X.J."/>
            <person name="Zhu J.G."/>
            <person name="Ruan X.D."/>
            <person name="Zhao L."/>
            <person name="Wei J.T."/>
            <person name="Ye R.Z."/>
            <person name="Que T.C."/>
            <person name="Du C.H."/>
            <person name="Zhou Y.H."/>
            <person name="Cheng J.X."/>
            <person name="Dai P.F."/>
            <person name="Guo W.B."/>
            <person name="Han X.H."/>
            <person name="Huang E.J."/>
            <person name="Li L.F."/>
            <person name="Wei W."/>
            <person name="Gao Y.C."/>
            <person name="Liu J.Z."/>
            <person name="Shao H.Z."/>
            <person name="Wang X."/>
            <person name="Wang C.C."/>
            <person name="Yang T.C."/>
            <person name="Huo Q.B."/>
            <person name="Li W."/>
            <person name="Chen H.Y."/>
            <person name="Chen S.E."/>
            <person name="Zhou L.G."/>
            <person name="Ni X.B."/>
            <person name="Tian J.H."/>
            <person name="Sheng Y."/>
            <person name="Liu T."/>
            <person name="Pan Y.S."/>
            <person name="Xia L.Y."/>
            <person name="Li J."/>
            <person name="Zhao F."/>
            <person name="Cao W.C."/>
        </authorList>
    </citation>
    <scope>NUCLEOTIDE SEQUENCE [LARGE SCALE GENOMIC DNA]</scope>
    <source>
        <strain evidence="2">HaeL-2018</strain>
    </source>
</reference>
<feature type="region of interest" description="Disordered" evidence="1">
    <location>
        <begin position="71"/>
        <end position="97"/>
    </location>
</feature>
<evidence type="ECO:0000313" key="3">
    <source>
        <dbReference type="Proteomes" id="UP000821853"/>
    </source>
</evidence>
<protein>
    <submittedName>
        <fullName evidence="2">Uncharacterized protein</fullName>
    </submittedName>
</protein>
<accession>A0A9J6FX95</accession>
<dbReference type="AlphaFoldDB" id="A0A9J6FX95"/>
<evidence type="ECO:0000313" key="2">
    <source>
        <dbReference type="EMBL" id="KAH9366993.1"/>
    </source>
</evidence>
<evidence type="ECO:0000256" key="1">
    <source>
        <dbReference type="SAM" id="MobiDB-lite"/>
    </source>
</evidence>
<proteinExistence type="predicted"/>
<keyword evidence="3" id="KW-1185">Reference proteome</keyword>
<feature type="compositionally biased region" description="Polar residues" evidence="1">
    <location>
        <begin position="79"/>
        <end position="97"/>
    </location>
</feature>
<name>A0A9J6FX95_HAELO</name>
<dbReference type="VEuPathDB" id="VectorBase:HLOH_060544"/>
<gene>
    <name evidence="2" type="ORF">HPB48_011148</name>
</gene>